<keyword evidence="3" id="KW-1185">Reference proteome</keyword>
<feature type="compositionally biased region" description="Basic residues" evidence="1">
    <location>
        <begin position="426"/>
        <end position="435"/>
    </location>
</feature>
<sequence>MTDHNSDENWLVSEPVVTQWYDREARRLRYLGFSSPSSWRSHLVLNLGLDISESKREALFWFRLPIRVKSQTTKRPTKFYVYFIVEPDMFDVDGEDQGLSFSQQSTVPPPVQFAFRGSNVCQSDAELIRLRFNLRKPGVVVMPKAEQSPFEPSAVNQEVLLALKSLSEATKLSAYVPRRSLSITRLQALCEMVQHGDLRPRLREFHTLYHGKGGEVNAWGNFVLPSGRGEVTGASSTDKPTESFFAKESVSFAEGAGDPTKSASAESQSERKATIAELQERAVVESVEKDDRPKDTQLNESRVEERQGSIPPTYQEAGPPTRAAKSFSISPAGADLERIRHSSAPPTLHTPAEDRPALSIPLKPLTKLEPRSTASKGQATAKDADQVAPPSYKRSKPPSDDELGEDDLKTTITSSTRDSKTEKPHPKSKTASKAN</sequence>
<feature type="region of interest" description="Disordered" evidence="1">
    <location>
        <begin position="251"/>
        <end position="435"/>
    </location>
</feature>
<evidence type="ECO:0000256" key="1">
    <source>
        <dbReference type="SAM" id="MobiDB-lite"/>
    </source>
</evidence>
<protein>
    <submittedName>
        <fullName evidence="2">Uncharacterized protein</fullName>
    </submittedName>
</protein>
<organism evidence="2 3">
    <name type="scientific">Diplodia intermedia</name>
    <dbReference type="NCBI Taxonomy" id="856260"/>
    <lineage>
        <taxon>Eukaryota</taxon>
        <taxon>Fungi</taxon>
        <taxon>Dikarya</taxon>
        <taxon>Ascomycota</taxon>
        <taxon>Pezizomycotina</taxon>
        <taxon>Dothideomycetes</taxon>
        <taxon>Dothideomycetes incertae sedis</taxon>
        <taxon>Botryosphaeriales</taxon>
        <taxon>Botryosphaeriaceae</taxon>
        <taxon>Diplodia</taxon>
    </lineage>
</organism>
<proteinExistence type="predicted"/>
<dbReference type="Proteomes" id="UP001521184">
    <property type="component" value="Unassembled WGS sequence"/>
</dbReference>
<comment type="caution">
    <text evidence="2">The sequence shown here is derived from an EMBL/GenBank/DDBJ whole genome shotgun (WGS) entry which is preliminary data.</text>
</comment>
<dbReference type="EMBL" id="JAKEKT020000090">
    <property type="protein sequence ID" value="KAL1637335.1"/>
    <property type="molecule type" value="Genomic_DNA"/>
</dbReference>
<reference evidence="2 3" key="1">
    <citation type="journal article" date="2023" name="Plant Dis.">
        <title>First Report of Diplodia intermedia Causing Canker and Dieback Diseases on Apple Trees in Canada.</title>
        <authorList>
            <person name="Ellouze W."/>
            <person name="Ilyukhin E."/>
            <person name="Sulman M."/>
            <person name="Ali S."/>
        </authorList>
    </citation>
    <scope>NUCLEOTIDE SEQUENCE [LARGE SCALE GENOMIC DNA]</scope>
    <source>
        <strain evidence="2 3">M45-28</strain>
    </source>
</reference>
<gene>
    <name evidence="2" type="ORF">SLS58_009344</name>
</gene>
<evidence type="ECO:0000313" key="3">
    <source>
        <dbReference type="Proteomes" id="UP001521184"/>
    </source>
</evidence>
<name>A0ABR3TCV0_9PEZI</name>
<evidence type="ECO:0000313" key="2">
    <source>
        <dbReference type="EMBL" id="KAL1637335.1"/>
    </source>
</evidence>
<accession>A0ABR3TCV0</accession>
<feature type="compositionally biased region" description="Basic and acidic residues" evidence="1">
    <location>
        <begin position="268"/>
        <end position="307"/>
    </location>
</feature>